<evidence type="ECO:0000259" key="9">
    <source>
        <dbReference type="PROSITE" id="PS50011"/>
    </source>
</evidence>
<dbReference type="Gramene" id="ONI36251">
    <property type="protein sequence ID" value="ONI36251"/>
    <property type="gene ID" value="PRUPE_1G578100"/>
</dbReference>
<dbReference type="PROSITE" id="PS00108">
    <property type="entry name" value="PROTEIN_KINASE_ST"/>
    <property type="match status" value="1"/>
</dbReference>
<dbReference type="GO" id="GO:0006955">
    <property type="term" value="P:immune response"/>
    <property type="evidence" value="ECO:0000318"/>
    <property type="project" value="GO_Central"/>
</dbReference>
<proteinExistence type="predicted"/>
<dbReference type="SMART" id="SM00220">
    <property type="entry name" value="S_TKc"/>
    <property type="match status" value="1"/>
</dbReference>
<dbReference type="Proteomes" id="UP000006882">
    <property type="component" value="Chromosome G1"/>
</dbReference>
<evidence type="ECO:0000256" key="1">
    <source>
        <dbReference type="ARBA" id="ARBA00012513"/>
    </source>
</evidence>
<evidence type="ECO:0000256" key="2">
    <source>
        <dbReference type="ARBA" id="ARBA00022527"/>
    </source>
</evidence>
<dbReference type="InterPro" id="IPR011009">
    <property type="entry name" value="Kinase-like_dom_sf"/>
</dbReference>
<organism evidence="10 11">
    <name type="scientific">Prunus persica</name>
    <name type="common">Peach</name>
    <name type="synonym">Amygdalus persica</name>
    <dbReference type="NCBI Taxonomy" id="3760"/>
    <lineage>
        <taxon>Eukaryota</taxon>
        <taxon>Viridiplantae</taxon>
        <taxon>Streptophyta</taxon>
        <taxon>Embryophyta</taxon>
        <taxon>Tracheophyta</taxon>
        <taxon>Spermatophyta</taxon>
        <taxon>Magnoliopsida</taxon>
        <taxon>eudicotyledons</taxon>
        <taxon>Gunneridae</taxon>
        <taxon>Pentapetalae</taxon>
        <taxon>rosids</taxon>
        <taxon>fabids</taxon>
        <taxon>Rosales</taxon>
        <taxon>Rosaceae</taxon>
        <taxon>Amygdaloideae</taxon>
        <taxon>Amygdaleae</taxon>
        <taxon>Prunus</taxon>
    </lineage>
</organism>
<feature type="domain" description="Protein kinase" evidence="9">
    <location>
        <begin position="1"/>
        <end position="199"/>
    </location>
</feature>
<keyword evidence="2" id="KW-0723">Serine/threonine-protein kinase</keyword>
<dbReference type="Gene3D" id="1.10.510.10">
    <property type="entry name" value="Transferase(Phosphotransferase) domain 1"/>
    <property type="match status" value="1"/>
</dbReference>
<reference evidence="10 11" key="1">
    <citation type="journal article" date="2013" name="Nat. Genet.">
        <title>The high-quality draft genome of peach (Prunus persica) identifies unique patterns of genetic diversity, domestication and genome evolution.</title>
        <authorList>
            <consortium name="International Peach Genome Initiative"/>
            <person name="Verde I."/>
            <person name="Abbott A.G."/>
            <person name="Scalabrin S."/>
            <person name="Jung S."/>
            <person name="Shu S."/>
            <person name="Marroni F."/>
            <person name="Zhebentyayeva T."/>
            <person name="Dettori M.T."/>
            <person name="Grimwood J."/>
            <person name="Cattonaro F."/>
            <person name="Zuccolo A."/>
            <person name="Rossini L."/>
            <person name="Jenkins J."/>
            <person name="Vendramin E."/>
            <person name="Meisel L.A."/>
            <person name="Decroocq V."/>
            <person name="Sosinski B."/>
            <person name="Prochnik S."/>
            <person name="Mitros T."/>
            <person name="Policriti A."/>
            <person name="Cipriani G."/>
            <person name="Dondini L."/>
            <person name="Ficklin S."/>
            <person name="Goodstein D.M."/>
            <person name="Xuan P."/>
            <person name="Del Fabbro C."/>
            <person name="Aramini V."/>
            <person name="Copetti D."/>
            <person name="Gonzalez S."/>
            <person name="Horner D.S."/>
            <person name="Falchi R."/>
            <person name="Lucas S."/>
            <person name="Mica E."/>
            <person name="Maldonado J."/>
            <person name="Lazzari B."/>
            <person name="Bielenberg D."/>
            <person name="Pirona R."/>
            <person name="Miculan M."/>
            <person name="Barakat A."/>
            <person name="Testolin R."/>
            <person name="Stella A."/>
            <person name="Tartarini S."/>
            <person name="Tonutti P."/>
            <person name="Arus P."/>
            <person name="Orellana A."/>
            <person name="Wells C."/>
            <person name="Main D."/>
            <person name="Vizzotto G."/>
            <person name="Silva H."/>
            <person name="Salamini F."/>
            <person name="Schmutz J."/>
            <person name="Morgante M."/>
            <person name="Rokhsar D.S."/>
        </authorList>
    </citation>
    <scope>NUCLEOTIDE SEQUENCE [LARGE SCALE GENOMIC DNA]</scope>
    <source>
        <strain evidence="11">cv. Nemared</strain>
    </source>
</reference>
<keyword evidence="6" id="KW-0067">ATP-binding</keyword>
<dbReference type="PANTHER" id="PTHR27002:SF422">
    <property type="entry name" value="RECEPTOR-LIKE SERINE_THREONINE-PROTEIN KINASE"/>
    <property type="match status" value="1"/>
</dbReference>
<evidence type="ECO:0000313" key="11">
    <source>
        <dbReference type="Proteomes" id="UP000006882"/>
    </source>
</evidence>
<dbReference type="SUPFAM" id="SSF56112">
    <property type="entry name" value="Protein kinase-like (PK-like)"/>
    <property type="match status" value="1"/>
</dbReference>
<comment type="catalytic activity">
    <reaction evidence="8">
        <text>L-seryl-[protein] + ATP = O-phospho-L-seryl-[protein] + ADP + H(+)</text>
        <dbReference type="Rhea" id="RHEA:17989"/>
        <dbReference type="Rhea" id="RHEA-COMP:9863"/>
        <dbReference type="Rhea" id="RHEA-COMP:11604"/>
        <dbReference type="ChEBI" id="CHEBI:15378"/>
        <dbReference type="ChEBI" id="CHEBI:29999"/>
        <dbReference type="ChEBI" id="CHEBI:30616"/>
        <dbReference type="ChEBI" id="CHEBI:83421"/>
        <dbReference type="ChEBI" id="CHEBI:456216"/>
        <dbReference type="EC" id="2.7.11.1"/>
    </reaction>
</comment>
<dbReference type="InterPro" id="IPR008271">
    <property type="entry name" value="Ser/Thr_kinase_AS"/>
</dbReference>
<keyword evidence="11" id="KW-1185">Reference proteome</keyword>
<sequence>MPNRSLDTLLFDPARRPELDWGRRFNIIQRGLLYLHRDSYLKVIHRDLKVSNILLDEQMNPKISAFGLARIIQGTQNITNTQKVVGTLGYMSPEYAMGGIFSEKSDVYSFGVLILEIISSMKNTSFYYYEQHLGFLAYVSSHSKSYKLLNNLYEAKYIHTYIHIYIYIYMKFCQAWHSWNEGRGLELVDEILADSYSSS</sequence>
<evidence type="ECO:0000313" key="10">
    <source>
        <dbReference type="EMBL" id="ONI36251.1"/>
    </source>
</evidence>
<keyword evidence="3" id="KW-0808">Transferase</keyword>
<dbReference type="PANTHER" id="PTHR27002">
    <property type="entry name" value="RECEPTOR-LIKE SERINE/THREONINE-PROTEIN KINASE SD1-8"/>
    <property type="match status" value="1"/>
</dbReference>
<evidence type="ECO:0000256" key="5">
    <source>
        <dbReference type="ARBA" id="ARBA00022777"/>
    </source>
</evidence>
<dbReference type="EC" id="2.7.11.1" evidence="1"/>
<dbReference type="GO" id="GO:0004674">
    <property type="term" value="F:protein serine/threonine kinase activity"/>
    <property type="evidence" value="ECO:0000318"/>
    <property type="project" value="GO_Central"/>
</dbReference>
<keyword evidence="5" id="KW-0418">Kinase</keyword>
<evidence type="ECO:0000256" key="8">
    <source>
        <dbReference type="ARBA" id="ARBA00048679"/>
    </source>
</evidence>
<comment type="catalytic activity">
    <reaction evidence="7">
        <text>L-threonyl-[protein] + ATP = O-phospho-L-threonyl-[protein] + ADP + H(+)</text>
        <dbReference type="Rhea" id="RHEA:46608"/>
        <dbReference type="Rhea" id="RHEA-COMP:11060"/>
        <dbReference type="Rhea" id="RHEA-COMP:11605"/>
        <dbReference type="ChEBI" id="CHEBI:15378"/>
        <dbReference type="ChEBI" id="CHEBI:30013"/>
        <dbReference type="ChEBI" id="CHEBI:30616"/>
        <dbReference type="ChEBI" id="CHEBI:61977"/>
        <dbReference type="ChEBI" id="CHEBI:456216"/>
        <dbReference type="EC" id="2.7.11.1"/>
    </reaction>
</comment>
<dbReference type="FunFam" id="1.10.510.10:FF:001023">
    <property type="entry name" value="Os07g0541700 protein"/>
    <property type="match status" value="1"/>
</dbReference>
<dbReference type="AlphaFoldDB" id="A0A251RJR0"/>
<dbReference type="PROSITE" id="PS50011">
    <property type="entry name" value="PROTEIN_KINASE_DOM"/>
    <property type="match status" value="1"/>
</dbReference>
<evidence type="ECO:0000256" key="4">
    <source>
        <dbReference type="ARBA" id="ARBA00022741"/>
    </source>
</evidence>
<keyword evidence="4" id="KW-0547">Nucleotide-binding</keyword>
<dbReference type="EMBL" id="CM007651">
    <property type="protein sequence ID" value="ONI36251.1"/>
    <property type="molecule type" value="Genomic_DNA"/>
</dbReference>
<evidence type="ECO:0000256" key="6">
    <source>
        <dbReference type="ARBA" id="ARBA00022840"/>
    </source>
</evidence>
<dbReference type="Pfam" id="PF00069">
    <property type="entry name" value="Pkinase"/>
    <property type="match status" value="1"/>
</dbReference>
<dbReference type="GO" id="GO:0005886">
    <property type="term" value="C:plasma membrane"/>
    <property type="evidence" value="ECO:0000318"/>
    <property type="project" value="GO_Central"/>
</dbReference>
<gene>
    <name evidence="10" type="ORF">PRUPE_1G578100</name>
</gene>
<dbReference type="STRING" id="3760.A0A251RJR0"/>
<dbReference type="GO" id="GO:0005524">
    <property type="term" value="F:ATP binding"/>
    <property type="evidence" value="ECO:0007669"/>
    <property type="project" value="UniProtKB-KW"/>
</dbReference>
<evidence type="ECO:0000256" key="7">
    <source>
        <dbReference type="ARBA" id="ARBA00047899"/>
    </source>
</evidence>
<name>A0A251RJR0_PRUPE</name>
<protein>
    <recommendedName>
        <fullName evidence="1">non-specific serine/threonine protein kinase</fullName>
        <ecNumber evidence="1">2.7.11.1</ecNumber>
    </recommendedName>
</protein>
<accession>A0A251RJR0</accession>
<evidence type="ECO:0000256" key="3">
    <source>
        <dbReference type="ARBA" id="ARBA00022679"/>
    </source>
</evidence>
<dbReference type="InterPro" id="IPR000719">
    <property type="entry name" value="Prot_kinase_dom"/>
</dbReference>
<dbReference type="GO" id="GO:0007165">
    <property type="term" value="P:signal transduction"/>
    <property type="evidence" value="ECO:0000318"/>
    <property type="project" value="GO_Central"/>
</dbReference>